<organism evidence="5 6">
    <name type="scientific">Corchorus olitorius</name>
    <dbReference type="NCBI Taxonomy" id="93759"/>
    <lineage>
        <taxon>Eukaryota</taxon>
        <taxon>Viridiplantae</taxon>
        <taxon>Streptophyta</taxon>
        <taxon>Embryophyta</taxon>
        <taxon>Tracheophyta</taxon>
        <taxon>Spermatophyta</taxon>
        <taxon>Magnoliopsida</taxon>
        <taxon>eudicotyledons</taxon>
        <taxon>Gunneridae</taxon>
        <taxon>Pentapetalae</taxon>
        <taxon>rosids</taxon>
        <taxon>malvids</taxon>
        <taxon>Malvales</taxon>
        <taxon>Malvaceae</taxon>
        <taxon>Grewioideae</taxon>
        <taxon>Apeibeae</taxon>
        <taxon>Corchorus</taxon>
    </lineage>
</organism>
<gene>
    <name evidence="5" type="ORF">COLO4_09458</name>
</gene>
<name>A0A1R3KC16_9ROSI</name>
<sequence>MKNMPEYMKVFYEALLNVYNEIEDMLDEGKSYRVHYAKEGLKDLARAYLIEANWFHRNYVPTMEEYMPNALVTSGYSLLTTTSFVGMGDIVTKETFDWILSKPKMISAASIVCRLSDDIMSHEFEQKRGHVASSVECYMKQHNARRQEAVDEFYRQISESWKDMNEECLYPTSVPMPLLTRIINLARVMDVAYKDGDGYTFAEVLLKDSVTSLLVDPVPL</sequence>
<evidence type="ECO:0000259" key="4">
    <source>
        <dbReference type="Pfam" id="PF03936"/>
    </source>
</evidence>
<evidence type="ECO:0000313" key="5">
    <source>
        <dbReference type="EMBL" id="OMP04623.1"/>
    </source>
</evidence>
<evidence type="ECO:0000313" key="6">
    <source>
        <dbReference type="Proteomes" id="UP000187203"/>
    </source>
</evidence>
<keyword evidence="6" id="KW-1185">Reference proteome</keyword>
<evidence type="ECO:0000256" key="3">
    <source>
        <dbReference type="ARBA" id="ARBA00023239"/>
    </source>
</evidence>
<dbReference type="STRING" id="93759.A0A1R3KC16"/>
<proteinExistence type="predicted"/>
<dbReference type="GO" id="GO:0016114">
    <property type="term" value="P:terpenoid biosynthetic process"/>
    <property type="evidence" value="ECO:0007669"/>
    <property type="project" value="InterPro"/>
</dbReference>
<dbReference type="OrthoDB" id="1877784at2759"/>
<dbReference type="GO" id="GO:0010333">
    <property type="term" value="F:terpene synthase activity"/>
    <property type="evidence" value="ECO:0007669"/>
    <property type="project" value="InterPro"/>
</dbReference>
<reference evidence="6" key="1">
    <citation type="submission" date="2013-09" db="EMBL/GenBank/DDBJ databases">
        <title>Corchorus olitorius genome sequencing.</title>
        <authorList>
            <person name="Alam M."/>
            <person name="Haque M.S."/>
            <person name="Islam M.S."/>
            <person name="Emdad E.M."/>
            <person name="Islam M.M."/>
            <person name="Ahmed B."/>
            <person name="Halim A."/>
            <person name="Hossen Q.M.M."/>
            <person name="Hossain M.Z."/>
            <person name="Ahmed R."/>
            <person name="Khan M.M."/>
            <person name="Islam R."/>
            <person name="Rashid M.M."/>
            <person name="Khan S.A."/>
            <person name="Rahman M.S."/>
            <person name="Alam M."/>
            <person name="Yahiya A.S."/>
            <person name="Khan M.S."/>
            <person name="Azam M.S."/>
            <person name="Haque T."/>
            <person name="Lashkar M.Z.H."/>
            <person name="Akhand A.I."/>
            <person name="Morshed G."/>
            <person name="Roy S."/>
            <person name="Uddin K.S."/>
            <person name="Rabeya T."/>
            <person name="Hossain A.S."/>
            <person name="Chowdhury A."/>
            <person name="Snigdha A.R."/>
            <person name="Mortoza M.S."/>
            <person name="Matin S.A."/>
            <person name="Hoque S.M.E."/>
            <person name="Islam M.K."/>
            <person name="Roy D.K."/>
            <person name="Haider R."/>
            <person name="Moosa M.M."/>
            <person name="Elias S.M."/>
            <person name="Hasan A.M."/>
            <person name="Jahan S."/>
            <person name="Shafiuddin M."/>
            <person name="Mahmood N."/>
            <person name="Shommy N.S."/>
        </authorList>
    </citation>
    <scope>NUCLEOTIDE SEQUENCE [LARGE SCALE GENOMIC DNA]</scope>
    <source>
        <strain evidence="6">cv. O-4</strain>
    </source>
</reference>
<dbReference type="SUPFAM" id="SSF48576">
    <property type="entry name" value="Terpenoid synthases"/>
    <property type="match status" value="1"/>
</dbReference>
<evidence type="ECO:0000256" key="2">
    <source>
        <dbReference type="ARBA" id="ARBA00022723"/>
    </source>
</evidence>
<dbReference type="GO" id="GO:0000287">
    <property type="term" value="F:magnesium ion binding"/>
    <property type="evidence" value="ECO:0007669"/>
    <property type="project" value="InterPro"/>
</dbReference>
<comment type="caution">
    <text evidence="5">The sequence shown here is derived from an EMBL/GenBank/DDBJ whole genome shotgun (WGS) entry which is preliminary data.</text>
</comment>
<dbReference type="EMBL" id="AWUE01014235">
    <property type="protein sequence ID" value="OMP04623.1"/>
    <property type="molecule type" value="Genomic_DNA"/>
</dbReference>
<protein>
    <recommendedName>
        <fullName evidence="4">Terpene synthase metal-binding domain-containing protein</fullName>
    </recommendedName>
</protein>
<dbReference type="InterPro" id="IPR008949">
    <property type="entry name" value="Isoprenoid_synthase_dom_sf"/>
</dbReference>
<dbReference type="PANTHER" id="PTHR31225:SF221">
    <property type="entry name" value="(-)-GERMACRENE D SYNTHASE"/>
    <property type="match status" value="1"/>
</dbReference>
<dbReference type="Gene3D" id="1.10.600.10">
    <property type="entry name" value="Farnesyl Diphosphate Synthase"/>
    <property type="match status" value="1"/>
</dbReference>
<dbReference type="Pfam" id="PF03936">
    <property type="entry name" value="Terpene_synth_C"/>
    <property type="match status" value="1"/>
</dbReference>
<dbReference type="PANTHER" id="PTHR31225">
    <property type="entry name" value="OS04G0344100 PROTEIN-RELATED"/>
    <property type="match status" value="1"/>
</dbReference>
<dbReference type="InterPro" id="IPR050148">
    <property type="entry name" value="Terpene_synthase-like"/>
</dbReference>
<keyword evidence="2" id="KW-0479">Metal-binding</keyword>
<evidence type="ECO:0000256" key="1">
    <source>
        <dbReference type="ARBA" id="ARBA00001946"/>
    </source>
</evidence>
<keyword evidence="3" id="KW-0456">Lyase</keyword>
<dbReference type="Proteomes" id="UP000187203">
    <property type="component" value="Unassembled WGS sequence"/>
</dbReference>
<feature type="domain" description="Terpene synthase metal-binding" evidence="4">
    <location>
        <begin position="1"/>
        <end position="163"/>
    </location>
</feature>
<dbReference type="AlphaFoldDB" id="A0A1R3KC16"/>
<accession>A0A1R3KC16</accession>
<dbReference type="InterPro" id="IPR005630">
    <property type="entry name" value="Terpene_synthase_metal-bd"/>
</dbReference>
<comment type="cofactor">
    <cofactor evidence="1">
        <name>Mg(2+)</name>
        <dbReference type="ChEBI" id="CHEBI:18420"/>
    </cofactor>
</comment>